<evidence type="ECO:0000313" key="4">
    <source>
        <dbReference type="EMBL" id="CAB4221431.1"/>
    </source>
</evidence>
<reference evidence="4" key="1">
    <citation type="submission" date="2020-05" db="EMBL/GenBank/DDBJ databases">
        <authorList>
            <person name="Chiriac C."/>
            <person name="Salcher M."/>
            <person name="Ghai R."/>
            <person name="Kavagutti S V."/>
        </authorList>
    </citation>
    <scope>NUCLEOTIDE SEQUENCE</scope>
</reference>
<proteinExistence type="predicted"/>
<evidence type="ECO:0000313" key="2">
    <source>
        <dbReference type="EMBL" id="CAB4165868.1"/>
    </source>
</evidence>
<gene>
    <name evidence="3" type="ORF">UFOVP1146_248</name>
    <name evidence="4" type="ORF">UFOVP1638_317</name>
    <name evidence="1" type="ORF">UFOVP812_161</name>
    <name evidence="2" type="ORF">UFOVP818_404</name>
</gene>
<name>A0A6J5T369_9CAUD</name>
<dbReference type="EMBL" id="LR797099">
    <property type="protein sequence ID" value="CAB4186902.1"/>
    <property type="molecule type" value="Genomic_DNA"/>
</dbReference>
<accession>A0A6J5T369</accession>
<evidence type="ECO:0000313" key="3">
    <source>
        <dbReference type="EMBL" id="CAB4186902.1"/>
    </source>
</evidence>
<dbReference type="EMBL" id="LR796758">
    <property type="protein sequence ID" value="CAB4163892.1"/>
    <property type="molecule type" value="Genomic_DNA"/>
</dbReference>
<sequence>MKIYPVESDRLFHSRWKYCACIGIKNASTLRPHRTANSITADKETVIKSLKKRRLWDRDWGIKWKQTPGMELNDALTGKELNNANELFEFVDILKKPAQEVKLIFYSNRVYVYTNELKLLSALNDLPSLSDSTASQSSFIDRKFTQAIITRKKGTIVRHNPQHQHRTYFRSSTLTPEQKRSLVSFLKANAAEIRLSPELTTWVNTEHRTWIRYSHFIDHDSMSHILMLNLICANVVRSTIDIIAHK</sequence>
<protein>
    <submittedName>
        <fullName evidence="4">Uncharacterized protein</fullName>
    </submittedName>
</protein>
<organism evidence="4">
    <name type="scientific">uncultured Caudovirales phage</name>
    <dbReference type="NCBI Taxonomy" id="2100421"/>
    <lineage>
        <taxon>Viruses</taxon>
        <taxon>Duplodnaviria</taxon>
        <taxon>Heunggongvirae</taxon>
        <taxon>Uroviricota</taxon>
        <taxon>Caudoviricetes</taxon>
        <taxon>Peduoviridae</taxon>
        <taxon>Maltschvirus</taxon>
        <taxon>Maltschvirus maltsch</taxon>
    </lineage>
</organism>
<dbReference type="EMBL" id="LR796776">
    <property type="protein sequence ID" value="CAB4165868.1"/>
    <property type="molecule type" value="Genomic_DNA"/>
</dbReference>
<dbReference type="EMBL" id="LR797502">
    <property type="protein sequence ID" value="CAB4221431.1"/>
    <property type="molecule type" value="Genomic_DNA"/>
</dbReference>
<evidence type="ECO:0000313" key="1">
    <source>
        <dbReference type="EMBL" id="CAB4163892.1"/>
    </source>
</evidence>